<evidence type="ECO:0000256" key="8">
    <source>
        <dbReference type="SAM" id="Phobius"/>
    </source>
</evidence>
<protein>
    <recommendedName>
        <fullName evidence="11">Stimulated by retinoic acid gene 6 protein-like</fullName>
    </recommendedName>
</protein>
<dbReference type="OrthoDB" id="2376984at2759"/>
<comment type="caution">
    <text evidence="9">The sequence shown here is derived from an EMBL/GenBank/DDBJ whole genome shotgun (WGS) entry which is preliminary data.</text>
</comment>
<feature type="transmembrane region" description="Helical" evidence="8">
    <location>
        <begin position="476"/>
        <end position="495"/>
    </location>
</feature>
<evidence type="ECO:0000256" key="6">
    <source>
        <dbReference type="ARBA" id="ARBA00023136"/>
    </source>
</evidence>
<feature type="transmembrane region" description="Helical" evidence="8">
    <location>
        <begin position="323"/>
        <end position="343"/>
    </location>
</feature>
<dbReference type="PANTHER" id="PTHR21444">
    <property type="entry name" value="COILED-COIL DOMAIN-CONTAINING PROTEIN 180"/>
    <property type="match status" value="1"/>
</dbReference>
<evidence type="ECO:0000256" key="4">
    <source>
        <dbReference type="ARBA" id="ARBA00022692"/>
    </source>
</evidence>
<keyword evidence="4 8" id="KW-0812">Transmembrane</keyword>
<dbReference type="EMBL" id="JABFDY010000028">
    <property type="protein sequence ID" value="KAF7686646.1"/>
    <property type="molecule type" value="Genomic_DNA"/>
</dbReference>
<dbReference type="PANTHER" id="PTHR21444:SF17">
    <property type="entry name" value="STIMULATED BY RETINOIC ACID GENE 6 PROTEIN-LIKE"/>
    <property type="match status" value="1"/>
</dbReference>
<dbReference type="GO" id="GO:0071939">
    <property type="term" value="P:vitamin A import into cell"/>
    <property type="evidence" value="ECO:0007669"/>
    <property type="project" value="TreeGrafter"/>
</dbReference>
<comment type="subcellular location">
    <subcellularLocation>
        <location evidence="1">Cell membrane</location>
        <topology evidence="1">Multi-pass membrane protein</topology>
    </subcellularLocation>
</comment>
<evidence type="ECO:0000313" key="10">
    <source>
        <dbReference type="Proteomes" id="UP000606274"/>
    </source>
</evidence>
<dbReference type="Proteomes" id="UP000606274">
    <property type="component" value="Unassembled WGS sequence"/>
</dbReference>
<evidence type="ECO:0000256" key="2">
    <source>
        <dbReference type="ARBA" id="ARBA00022448"/>
    </source>
</evidence>
<feature type="transmembrane region" description="Helical" evidence="8">
    <location>
        <begin position="34"/>
        <end position="53"/>
    </location>
</feature>
<organism evidence="9 10">
    <name type="scientific">Silurus meridionalis</name>
    <name type="common">Southern catfish</name>
    <name type="synonym">Silurus soldatovi meridionalis</name>
    <dbReference type="NCBI Taxonomy" id="175797"/>
    <lineage>
        <taxon>Eukaryota</taxon>
        <taxon>Metazoa</taxon>
        <taxon>Chordata</taxon>
        <taxon>Craniata</taxon>
        <taxon>Vertebrata</taxon>
        <taxon>Euteleostomi</taxon>
        <taxon>Actinopterygii</taxon>
        <taxon>Neopterygii</taxon>
        <taxon>Teleostei</taxon>
        <taxon>Ostariophysi</taxon>
        <taxon>Siluriformes</taxon>
        <taxon>Siluridae</taxon>
        <taxon>Silurus</taxon>
    </lineage>
</organism>
<keyword evidence="6 8" id="KW-0472">Membrane</keyword>
<evidence type="ECO:0000313" key="9">
    <source>
        <dbReference type="EMBL" id="KAF7686646.1"/>
    </source>
</evidence>
<feature type="transmembrane region" description="Helical" evidence="8">
    <location>
        <begin position="387"/>
        <end position="409"/>
    </location>
</feature>
<dbReference type="GO" id="GO:0038023">
    <property type="term" value="F:signaling receptor activity"/>
    <property type="evidence" value="ECO:0007669"/>
    <property type="project" value="InterPro"/>
</dbReference>
<dbReference type="Pfam" id="PF14752">
    <property type="entry name" value="RBP_receptor"/>
    <property type="match status" value="2"/>
</dbReference>
<keyword evidence="10" id="KW-1185">Reference proteome</keyword>
<dbReference type="AlphaFoldDB" id="A0A8T0A6H4"/>
<feature type="transmembrane region" description="Helical" evidence="8">
    <location>
        <begin position="421"/>
        <end position="440"/>
    </location>
</feature>
<feature type="transmembrane region" description="Helical" evidence="8">
    <location>
        <begin position="274"/>
        <end position="303"/>
    </location>
</feature>
<sequence length="656" mass="76253">MKEDRMKDYESLDHLSDPTNKTHFWQSCTWYNEMSIPLSLLPSVCIIVLLSCVERRRKLYDWERRIPCLSGRMGFIVPLDFTGKMQNRWSYAFAFGAVTPFALNLIIVSKTHLNLPPYLKMLEVLIMLLIVSITCMPLFACLSTPQRLLGGVLGLLFSFSWFILQLWFFISCSVPAFDSTDYSEDEPWDNRRVLVYQVPQILCLGFLVCRFGSIIVKGVQKRLRNHTQEDEVKKHEYKHVQCLLTKPAERSVQKSWFQRKVYEWDPYFKFPNRIIATVVLSVYGVYMILTIEQIIFWWLSAFVEAFALRMSFNIHLNYILCSWYISAACATISSFFHISQVLLSYRKHMKLLRAGKKLFLPKKYKLNPAQGVMGLLKYPGYQIAFSLWGYVIVHMAMFMIVLMFVYLVILPIQENSFLEWLSWMAISLSNIFILLALMGLQRLLGHFFFMQDKQSENDEVKPLALNNRKAFHNFNYFFFFINMMMGMMSCVLRIIKSAVVGLMLVSRIERTIMPEGFESLDLSYCMWVGMIMADHYHTNPVLVCFCHLLLKHTSKSLRDGQYTRLNSEHQVKDRVHIRWHVVYTLLRNPKLILLRKKHKQANDKEAELAYAWAITNTVRKTAHGSAENFGNPAGTFGNPAGNFGNPAGTFGNPAET</sequence>
<dbReference type="GO" id="GO:0034632">
    <property type="term" value="F:retinol transmembrane transporter activity"/>
    <property type="evidence" value="ECO:0007669"/>
    <property type="project" value="InterPro"/>
</dbReference>
<feature type="transmembrane region" description="Helical" evidence="8">
    <location>
        <begin position="89"/>
        <end position="109"/>
    </location>
</feature>
<evidence type="ECO:0000256" key="3">
    <source>
        <dbReference type="ARBA" id="ARBA00022475"/>
    </source>
</evidence>
<dbReference type="GO" id="GO:0005886">
    <property type="term" value="C:plasma membrane"/>
    <property type="evidence" value="ECO:0007669"/>
    <property type="project" value="UniProtKB-SubCell"/>
</dbReference>
<proteinExistence type="predicted"/>
<keyword evidence="7" id="KW-0675">Receptor</keyword>
<dbReference type="InterPro" id="IPR026612">
    <property type="entry name" value="STRA6-like"/>
</dbReference>
<name>A0A8T0A6H4_SILME</name>
<keyword evidence="2" id="KW-0813">Transport</keyword>
<evidence type="ECO:0000256" key="7">
    <source>
        <dbReference type="ARBA" id="ARBA00023170"/>
    </source>
</evidence>
<evidence type="ECO:0000256" key="5">
    <source>
        <dbReference type="ARBA" id="ARBA00022989"/>
    </source>
</evidence>
<keyword evidence="5 8" id="KW-1133">Transmembrane helix</keyword>
<reference evidence="9" key="1">
    <citation type="submission" date="2020-08" db="EMBL/GenBank/DDBJ databases">
        <title>Chromosome-level assembly of Southern catfish (Silurus meridionalis) provides insights into visual adaptation to the nocturnal and benthic lifestyles.</title>
        <authorList>
            <person name="Zhang Y."/>
            <person name="Wang D."/>
            <person name="Peng Z."/>
        </authorList>
    </citation>
    <scope>NUCLEOTIDE SEQUENCE</scope>
    <source>
        <strain evidence="9">SWU-2019-XX</strain>
        <tissue evidence="9">Muscle</tissue>
    </source>
</reference>
<feature type="transmembrane region" description="Helical" evidence="8">
    <location>
        <begin position="121"/>
        <end position="140"/>
    </location>
</feature>
<keyword evidence="3" id="KW-1003">Cell membrane</keyword>
<feature type="transmembrane region" description="Helical" evidence="8">
    <location>
        <begin position="152"/>
        <end position="177"/>
    </location>
</feature>
<feature type="transmembrane region" description="Helical" evidence="8">
    <location>
        <begin position="197"/>
        <end position="216"/>
    </location>
</feature>
<accession>A0A8T0A6H4</accession>
<evidence type="ECO:0000256" key="1">
    <source>
        <dbReference type="ARBA" id="ARBA00004651"/>
    </source>
</evidence>
<gene>
    <name evidence="9" type="ORF">HF521_015039</name>
</gene>
<evidence type="ECO:0008006" key="11">
    <source>
        <dbReference type="Google" id="ProtNLM"/>
    </source>
</evidence>